<sequence length="94" mass="11422">MRSLQDALYNWLTIKVVALDRPDDQSALETAALFENVLQEDHGIEQLTFHTEDEMYWISCLQHGEEYRTRFPQELIDVMKDQMRREPERFRNYR</sequence>
<dbReference type="Proteomes" id="UP001377337">
    <property type="component" value="Chromosome"/>
</dbReference>
<protein>
    <submittedName>
        <fullName evidence="1">Uncharacterized protein</fullName>
    </submittedName>
</protein>
<proteinExistence type="predicted"/>
<accession>A0ABZ2NN40</accession>
<reference evidence="1 2" key="1">
    <citation type="submission" date="2024-02" db="EMBL/GenBank/DDBJ databases">
        <title>Seven novel Bacillus-like species.</title>
        <authorList>
            <person name="Liu G."/>
        </authorList>
    </citation>
    <scope>NUCLEOTIDE SEQUENCE [LARGE SCALE GENOMIC DNA]</scope>
    <source>
        <strain evidence="1 2">FJAT-52054</strain>
    </source>
</reference>
<evidence type="ECO:0000313" key="2">
    <source>
        <dbReference type="Proteomes" id="UP001377337"/>
    </source>
</evidence>
<organism evidence="1 2">
    <name type="scientific">Metabacillus sediminis</name>
    <dbReference type="NCBI Taxonomy" id="3117746"/>
    <lineage>
        <taxon>Bacteria</taxon>
        <taxon>Bacillati</taxon>
        <taxon>Bacillota</taxon>
        <taxon>Bacilli</taxon>
        <taxon>Bacillales</taxon>
        <taxon>Bacillaceae</taxon>
        <taxon>Metabacillus</taxon>
    </lineage>
</organism>
<name>A0ABZ2NN40_9BACI</name>
<keyword evidence="2" id="KW-1185">Reference proteome</keyword>
<dbReference type="RefSeq" id="WP_035413049.1">
    <property type="nucleotide sequence ID" value="NZ_CP147407.1"/>
</dbReference>
<gene>
    <name evidence="1" type="ORF">WCV65_09080</name>
</gene>
<dbReference type="EMBL" id="CP147407">
    <property type="protein sequence ID" value="WXB98611.1"/>
    <property type="molecule type" value="Genomic_DNA"/>
</dbReference>
<evidence type="ECO:0000313" key="1">
    <source>
        <dbReference type="EMBL" id="WXB98611.1"/>
    </source>
</evidence>